<evidence type="ECO:0000313" key="3">
    <source>
        <dbReference type="Proteomes" id="UP000006038"/>
    </source>
</evidence>
<feature type="compositionally biased region" description="Basic and acidic residues" evidence="1">
    <location>
        <begin position="275"/>
        <end position="296"/>
    </location>
</feature>
<dbReference type="eggNOG" id="ENOG502R5WY">
    <property type="taxonomic scope" value="Eukaryota"/>
</dbReference>
<evidence type="ECO:0000313" key="2">
    <source>
        <dbReference type="EnsemblPlants" id="OB07G29640.1"/>
    </source>
</evidence>
<feature type="region of interest" description="Disordered" evidence="1">
    <location>
        <begin position="246"/>
        <end position="306"/>
    </location>
</feature>
<protein>
    <submittedName>
        <fullName evidence="2">Uncharacterized protein</fullName>
    </submittedName>
</protein>
<dbReference type="EnsemblPlants" id="OB07G29640.1">
    <property type="protein sequence ID" value="OB07G29640.1"/>
    <property type="gene ID" value="OB07G29640"/>
</dbReference>
<reference evidence="2" key="2">
    <citation type="submission" date="2013-04" db="UniProtKB">
        <authorList>
            <consortium name="EnsemblPlants"/>
        </authorList>
    </citation>
    <scope>IDENTIFICATION</scope>
</reference>
<evidence type="ECO:0000256" key="1">
    <source>
        <dbReference type="SAM" id="MobiDB-lite"/>
    </source>
</evidence>
<dbReference type="AlphaFoldDB" id="J3MNI2"/>
<feature type="region of interest" description="Disordered" evidence="1">
    <location>
        <begin position="332"/>
        <end position="353"/>
    </location>
</feature>
<reference evidence="2" key="1">
    <citation type="journal article" date="2013" name="Nat. Commun.">
        <title>Whole-genome sequencing of Oryza brachyantha reveals mechanisms underlying Oryza genome evolution.</title>
        <authorList>
            <person name="Chen J."/>
            <person name="Huang Q."/>
            <person name="Gao D."/>
            <person name="Wang J."/>
            <person name="Lang Y."/>
            <person name="Liu T."/>
            <person name="Li B."/>
            <person name="Bai Z."/>
            <person name="Luis Goicoechea J."/>
            <person name="Liang C."/>
            <person name="Chen C."/>
            <person name="Zhang W."/>
            <person name="Sun S."/>
            <person name="Liao Y."/>
            <person name="Zhang X."/>
            <person name="Yang L."/>
            <person name="Song C."/>
            <person name="Wang M."/>
            <person name="Shi J."/>
            <person name="Liu G."/>
            <person name="Liu J."/>
            <person name="Zhou H."/>
            <person name="Zhou W."/>
            <person name="Yu Q."/>
            <person name="An N."/>
            <person name="Chen Y."/>
            <person name="Cai Q."/>
            <person name="Wang B."/>
            <person name="Liu B."/>
            <person name="Min J."/>
            <person name="Huang Y."/>
            <person name="Wu H."/>
            <person name="Li Z."/>
            <person name="Zhang Y."/>
            <person name="Yin Y."/>
            <person name="Song W."/>
            <person name="Jiang J."/>
            <person name="Jackson S.A."/>
            <person name="Wing R.A."/>
            <person name="Wang J."/>
            <person name="Chen M."/>
        </authorList>
    </citation>
    <scope>NUCLEOTIDE SEQUENCE [LARGE SCALE GENOMIC DNA]</scope>
    <source>
        <strain evidence="2">cv. IRGC 101232</strain>
    </source>
</reference>
<keyword evidence="3" id="KW-1185">Reference proteome</keyword>
<dbReference type="Gramene" id="OB07G29640.1">
    <property type="protein sequence ID" value="OB07G29640.1"/>
    <property type="gene ID" value="OB07G29640"/>
</dbReference>
<dbReference type="HOGENOM" id="CLU_682216_0_0_1"/>
<organism evidence="2">
    <name type="scientific">Oryza brachyantha</name>
    <name type="common">malo sina</name>
    <dbReference type="NCBI Taxonomy" id="4533"/>
    <lineage>
        <taxon>Eukaryota</taxon>
        <taxon>Viridiplantae</taxon>
        <taxon>Streptophyta</taxon>
        <taxon>Embryophyta</taxon>
        <taxon>Tracheophyta</taxon>
        <taxon>Spermatophyta</taxon>
        <taxon>Magnoliopsida</taxon>
        <taxon>Liliopsida</taxon>
        <taxon>Poales</taxon>
        <taxon>Poaceae</taxon>
        <taxon>BOP clade</taxon>
        <taxon>Oryzoideae</taxon>
        <taxon>Oryzeae</taxon>
        <taxon>Oryzinae</taxon>
        <taxon>Oryza</taxon>
    </lineage>
</organism>
<name>J3MNI2_ORYBR</name>
<proteinExistence type="predicted"/>
<dbReference type="OMA" id="CVEDTIY"/>
<dbReference type="Proteomes" id="UP000006038">
    <property type="component" value="Chromosome 7"/>
</dbReference>
<accession>J3MNI2</accession>
<sequence length="374" mass="40070">MTTWSGPSLTSGLLRPDDFFHERPDFVDELPGVVGELREDVEGVYGVRELHHPRRPPLPPQHGAVPPAPVMQRVEPPDHHHRWRERLRQLVLRATVVAAGDVRGRVVPVGPLRQERLPRQVRPPGVQHRRHAVQRALRFRPLLAAEARLHEYYAGGVVGTVRRRRRVRPAVGHVVRDVAAGAVPGDEAGGDVDWADVAGEASGGEVTEDGFPVVVRGGGPVLGGETVVDGHDDGAEAAAQRAAEGVVGAGSRGEQRDPAAVEVDDDGSRRRRALRHGENARPEAAGRVDGDVRRADAGGVRPGIGRRPAVEQGEERTVDAAVSALRHVDGGLEAAEPEPHRPRQGHPAAPAVRGRHFLATIASVSLGKLNKIAG</sequence>